<keyword evidence="3 8" id="KW-0032">Aminotransferase</keyword>
<dbReference type="HOGENOM" id="CLU_032440_0_2_1"/>
<dbReference type="VEuPathDB" id="FungiDB:HCDG_06191"/>
<name>C6HI41_AJECH</name>
<dbReference type="STRING" id="544712.C6HI41"/>
<sequence>MPSAPHLRGSIVFLPRLRSQTPPVSTPTPGTNGSQIARHPCAKAGHFPLSFDCGVSGLSPPGGPSPAMPGRFSYFRSHRGFEAVASRQSFAKELRPVRRGARAAFHFVAAPGPQAPAAAAHVASQLAILQRSEISNPPAYGARIAARVLNDPALFAEWEADLRAMSGRIVEMRRGLRERLERRGTPGSWDHITSQIGMFSFTGLSEAQVQRLREKWHVYMTKNGRISMAGLNSNNIDYFAEAVDSVVREVS</sequence>
<evidence type="ECO:0000256" key="3">
    <source>
        <dbReference type="ARBA" id="ARBA00022576"/>
    </source>
</evidence>
<dbReference type="Proteomes" id="UP000002624">
    <property type="component" value="Unassembled WGS sequence"/>
</dbReference>
<dbReference type="InterPro" id="IPR015422">
    <property type="entry name" value="PyrdxlP-dep_Trfase_small"/>
</dbReference>
<keyword evidence="4 8" id="KW-0808">Transferase</keyword>
<evidence type="ECO:0000313" key="8">
    <source>
        <dbReference type="EMBL" id="EER39969.1"/>
    </source>
</evidence>
<dbReference type="Gene3D" id="3.90.1150.10">
    <property type="entry name" value="Aspartate Aminotransferase, domain 1"/>
    <property type="match status" value="1"/>
</dbReference>
<dbReference type="InterPro" id="IPR000796">
    <property type="entry name" value="Asp_trans"/>
</dbReference>
<dbReference type="Pfam" id="PF00155">
    <property type="entry name" value="Aminotran_1_2"/>
    <property type="match status" value="1"/>
</dbReference>
<dbReference type="PRINTS" id="PR00799">
    <property type="entry name" value="TRANSAMINASE"/>
</dbReference>
<dbReference type="PANTHER" id="PTHR11879:SF55">
    <property type="entry name" value="GLUTAMATE OXALOACETATE TRANSAMINASE 1, ISOFORM B"/>
    <property type="match status" value="1"/>
</dbReference>
<evidence type="ECO:0000259" key="7">
    <source>
        <dbReference type="Pfam" id="PF00155"/>
    </source>
</evidence>
<feature type="region of interest" description="Disordered" evidence="6">
    <location>
        <begin position="17"/>
        <end position="37"/>
    </location>
</feature>
<proteinExistence type="predicted"/>
<feature type="domain" description="Aminotransferase class I/classII large" evidence="7">
    <location>
        <begin position="100"/>
        <end position="243"/>
    </location>
</feature>
<dbReference type="PANTHER" id="PTHR11879">
    <property type="entry name" value="ASPARTATE AMINOTRANSFERASE"/>
    <property type="match status" value="1"/>
</dbReference>
<dbReference type="GO" id="GO:0004069">
    <property type="term" value="F:L-aspartate:2-oxoglutarate aminotransferase activity"/>
    <property type="evidence" value="ECO:0007669"/>
    <property type="project" value="TreeGrafter"/>
</dbReference>
<evidence type="ECO:0000256" key="5">
    <source>
        <dbReference type="ARBA" id="ARBA00022898"/>
    </source>
</evidence>
<dbReference type="SUPFAM" id="SSF53383">
    <property type="entry name" value="PLP-dependent transferases"/>
    <property type="match status" value="1"/>
</dbReference>
<dbReference type="AlphaFoldDB" id="C6HI41"/>
<comment type="cofactor">
    <cofactor evidence="1">
        <name>pyridoxal 5'-phosphate</name>
        <dbReference type="ChEBI" id="CHEBI:597326"/>
    </cofactor>
</comment>
<dbReference type="EMBL" id="GG692428">
    <property type="protein sequence ID" value="EER39969.1"/>
    <property type="molecule type" value="Genomic_DNA"/>
</dbReference>
<feature type="compositionally biased region" description="Polar residues" evidence="6">
    <location>
        <begin position="18"/>
        <end position="35"/>
    </location>
</feature>
<dbReference type="InterPro" id="IPR015424">
    <property type="entry name" value="PyrdxlP-dep_Trfase"/>
</dbReference>
<keyword evidence="5" id="KW-0663">Pyridoxal phosphate</keyword>
<evidence type="ECO:0000256" key="2">
    <source>
        <dbReference type="ARBA" id="ARBA00011738"/>
    </source>
</evidence>
<evidence type="ECO:0000256" key="6">
    <source>
        <dbReference type="SAM" id="MobiDB-lite"/>
    </source>
</evidence>
<organism evidence="8 9">
    <name type="scientific">Ajellomyces capsulatus (strain H143)</name>
    <name type="common">Darling's disease fungus</name>
    <name type="synonym">Histoplasma capsulatum</name>
    <dbReference type="NCBI Taxonomy" id="544712"/>
    <lineage>
        <taxon>Eukaryota</taxon>
        <taxon>Fungi</taxon>
        <taxon>Dikarya</taxon>
        <taxon>Ascomycota</taxon>
        <taxon>Pezizomycotina</taxon>
        <taxon>Eurotiomycetes</taxon>
        <taxon>Eurotiomycetidae</taxon>
        <taxon>Onygenales</taxon>
        <taxon>Ajellomycetaceae</taxon>
        <taxon>Histoplasma</taxon>
    </lineage>
</organism>
<accession>C6HI41</accession>
<comment type="subunit">
    <text evidence="2">Homodimer.</text>
</comment>
<dbReference type="InterPro" id="IPR004839">
    <property type="entry name" value="Aminotransferase_I/II_large"/>
</dbReference>
<reference evidence="9" key="1">
    <citation type="submission" date="2009-05" db="EMBL/GenBank/DDBJ databases">
        <title>The genome sequence of Ajellomyces capsulatus strain H143.</title>
        <authorList>
            <person name="Champion M."/>
            <person name="Cuomo C.A."/>
            <person name="Ma L.-J."/>
            <person name="Henn M.R."/>
            <person name="Sil A."/>
            <person name="Goldman B."/>
            <person name="Young S.K."/>
            <person name="Kodira C.D."/>
            <person name="Zeng Q."/>
            <person name="Koehrsen M."/>
            <person name="Alvarado L."/>
            <person name="Berlin A.M."/>
            <person name="Borenstein D."/>
            <person name="Chen Z."/>
            <person name="Engels R."/>
            <person name="Freedman E."/>
            <person name="Gellesch M."/>
            <person name="Goldberg J."/>
            <person name="Griggs A."/>
            <person name="Gujja S."/>
            <person name="Heiman D.I."/>
            <person name="Hepburn T.A."/>
            <person name="Howarth C."/>
            <person name="Jen D."/>
            <person name="Larson L."/>
            <person name="Lewis B."/>
            <person name="Mehta T."/>
            <person name="Park D."/>
            <person name="Pearson M."/>
            <person name="Roberts A."/>
            <person name="Saif S."/>
            <person name="Shea T.D."/>
            <person name="Shenoy N."/>
            <person name="Sisk P."/>
            <person name="Stolte C."/>
            <person name="Sykes S."/>
            <person name="Walk T."/>
            <person name="White J."/>
            <person name="Yandava C."/>
            <person name="Klein B."/>
            <person name="McEwen J.G."/>
            <person name="Puccia R."/>
            <person name="Goldman G.H."/>
            <person name="Felipe M.S."/>
            <person name="Nino-Vega G."/>
            <person name="San-Blas G."/>
            <person name="Taylor J.W."/>
            <person name="Mendoza L."/>
            <person name="Galagan J.E."/>
            <person name="Nusbaum C."/>
            <person name="Birren B.W."/>
        </authorList>
    </citation>
    <scope>NUCLEOTIDE SEQUENCE [LARGE SCALE GENOMIC DNA]</scope>
    <source>
        <strain evidence="9">H143</strain>
    </source>
</reference>
<dbReference type="GO" id="GO:0006532">
    <property type="term" value="P:aspartate biosynthetic process"/>
    <property type="evidence" value="ECO:0007669"/>
    <property type="project" value="TreeGrafter"/>
</dbReference>
<evidence type="ECO:0000313" key="9">
    <source>
        <dbReference type="Proteomes" id="UP000002624"/>
    </source>
</evidence>
<gene>
    <name evidence="8" type="ORF">HCDG_06191</name>
</gene>
<evidence type="ECO:0000256" key="1">
    <source>
        <dbReference type="ARBA" id="ARBA00001933"/>
    </source>
</evidence>
<protein>
    <submittedName>
        <fullName evidence="8">Aspartate aminotransferase</fullName>
    </submittedName>
</protein>
<evidence type="ECO:0000256" key="4">
    <source>
        <dbReference type="ARBA" id="ARBA00022679"/>
    </source>
</evidence>
<dbReference type="GO" id="GO:0030170">
    <property type="term" value="F:pyridoxal phosphate binding"/>
    <property type="evidence" value="ECO:0007669"/>
    <property type="project" value="InterPro"/>
</dbReference>
<dbReference type="OrthoDB" id="6752799at2759"/>
<dbReference type="GO" id="GO:0005829">
    <property type="term" value="C:cytosol"/>
    <property type="evidence" value="ECO:0007669"/>
    <property type="project" value="TreeGrafter"/>
</dbReference>